<dbReference type="RefSeq" id="WP_087158303.1">
    <property type="nucleotide sequence ID" value="NZ_CALHAA010000035.1"/>
</dbReference>
<sequence>MAQLSRTKKYQDLRDKLEEETTEAQVQTSPSRLSRVQASKLSHANQPLYPHEEINAKPISKELPKSPVMDDLLDEVKQYNVENGYRYTDDTQINILKQLDGKETRRRNAHFIPMEDDEDELGSTMQMPKPTSEEVNGVATYMPNQKLTRINPVRVEKKEPVKQPVEEPKEAVKPKSERIVLGNADIRADDPVEESDKLTFFDQNTDEFDRTLENRVEATSKKKPKKVKKTKKKAAKVRTNTQDAPSAKMRMRAGDIDNIPAQKKTKKSGTILNVILVILILLLIASIGVTIYFIWQMGL</sequence>
<proteinExistence type="predicted"/>
<feature type="compositionally biased region" description="Polar residues" evidence="1">
    <location>
        <begin position="23"/>
        <end position="45"/>
    </location>
</feature>
<evidence type="ECO:0000313" key="5">
    <source>
        <dbReference type="Proteomes" id="UP000195447"/>
    </source>
</evidence>
<dbReference type="EMBL" id="NFKM01000003">
    <property type="protein sequence ID" value="OUP61548.1"/>
    <property type="molecule type" value="Genomic_DNA"/>
</dbReference>
<feature type="compositionally biased region" description="Basic and acidic residues" evidence="1">
    <location>
        <begin position="50"/>
        <end position="62"/>
    </location>
</feature>
<gene>
    <name evidence="4" type="ORF">B5F14_02865</name>
    <name evidence="3" type="ORF">POG00_07965</name>
</gene>
<feature type="transmembrane region" description="Helical" evidence="2">
    <location>
        <begin position="271"/>
        <end position="295"/>
    </location>
</feature>
<reference evidence="3" key="3">
    <citation type="submission" date="2023-01" db="EMBL/GenBank/DDBJ databases">
        <title>Human gut microbiome strain richness.</title>
        <authorList>
            <person name="Chen-Liaw A."/>
        </authorList>
    </citation>
    <scope>NUCLEOTIDE SEQUENCE</scope>
    <source>
        <strain evidence="3">D55st1_G4_D55t1_190419</strain>
    </source>
</reference>
<feature type="region of interest" description="Disordered" evidence="1">
    <location>
        <begin position="1"/>
        <end position="62"/>
    </location>
</feature>
<name>A0A1Y3VPX2_9FIRM</name>
<feature type="compositionally biased region" description="Basic residues" evidence="1">
    <location>
        <begin position="221"/>
        <end position="236"/>
    </location>
</feature>
<organism evidence="4 5">
    <name type="scientific">Faecalitalea cylindroides</name>
    <dbReference type="NCBI Taxonomy" id="39483"/>
    <lineage>
        <taxon>Bacteria</taxon>
        <taxon>Bacillati</taxon>
        <taxon>Bacillota</taxon>
        <taxon>Erysipelotrichia</taxon>
        <taxon>Erysipelotrichales</taxon>
        <taxon>Erysipelotrichaceae</taxon>
        <taxon>Faecalitalea</taxon>
    </lineage>
</organism>
<keyword evidence="5" id="KW-1185">Reference proteome</keyword>
<dbReference type="Proteomes" id="UP001220658">
    <property type="component" value="Unassembled WGS sequence"/>
</dbReference>
<keyword evidence="2" id="KW-0812">Transmembrane</keyword>
<dbReference type="GeneID" id="79876742"/>
<accession>A0A1Y3VPX2</accession>
<feature type="compositionally biased region" description="Basic and acidic residues" evidence="1">
    <location>
        <begin position="9"/>
        <end position="19"/>
    </location>
</feature>
<feature type="region of interest" description="Disordered" evidence="1">
    <location>
        <begin position="218"/>
        <end position="247"/>
    </location>
</feature>
<protein>
    <submittedName>
        <fullName evidence="4">Uncharacterized protein</fullName>
    </submittedName>
</protein>
<reference evidence="4" key="2">
    <citation type="journal article" date="2018" name="BMC Genomics">
        <title>Whole genome sequencing and function prediction of 133 gut anaerobes isolated from chicken caecum in pure cultures.</title>
        <authorList>
            <person name="Medvecky M."/>
            <person name="Cejkova D."/>
            <person name="Polansky O."/>
            <person name="Karasova D."/>
            <person name="Kubasova T."/>
            <person name="Cizek A."/>
            <person name="Rychlik I."/>
        </authorList>
    </citation>
    <scope>NUCLEOTIDE SEQUENCE</scope>
    <source>
        <strain evidence="4">An178</strain>
    </source>
</reference>
<keyword evidence="2" id="KW-0472">Membrane</keyword>
<evidence type="ECO:0000313" key="4">
    <source>
        <dbReference type="EMBL" id="OUP61548.1"/>
    </source>
</evidence>
<keyword evidence="2" id="KW-1133">Transmembrane helix</keyword>
<comment type="caution">
    <text evidence="4">The sequence shown here is derived from an EMBL/GenBank/DDBJ whole genome shotgun (WGS) entry which is preliminary data.</text>
</comment>
<evidence type="ECO:0000256" key="2">
    <source>
        <dbReference type="SAM" id="Phobius"/>
    </source>
</evidence>
<dbReference type="Proteomes" id="UP000195447">
    <property type="component" value="Unassembled WGS sequence"/>
</dbReference>
<dbReference type="AlphaFoldDB" id="A0A1Y3VPX2"/>
<evidence type="ECO:0000256" key="1">
    <source>
        <dbReference type="SAM" id="MobiDB-lite"/>
    </source>
</evidence>
<dbReference type="EMBL" id="JAQNCK010000021">
    <property type="protein sequence ID" value="MDC0828646.1"/>
    <property type="molecule type" value="Genomic_DNA"/>
</dbReference>
<evidence type="ECO:0000313" key="3">
    <source>
        <dbReference type="EMBL" id="MDC0828646.1"/>
    </source>
</evidence>
<reference evidence="5" key="1">
    <citation type="submission" date="2017-04" db="EMBL/GenBank/DDBJ databases">
        <title>Function of individual gut microbiota members based on whole genome sequencing of pure cultures obtained from chicken caecum.</title>
        <authorList>
            <person name="Medvecky M."/>
            <person name="Cejkova D."/>
            <person name="Polansky O."/>
            <person name="Karasova D."/>
            <person name="Kubasova T."/>
            <person name="Cizek A."/>
            <person name="Rychlik I."/>
        </authorList>
    </citation>
    <scope>NUCLEOTIDE SEQUENCE [LARGE SCALE GENOMIC DNA]</scope>
    <source>
        <strain evidence="5">An178</strain>
    </source>
</reference>